<name>A0A8H6M8W6_9AGAR</name>
<reference evidence="2 3" key="1">
    <citation type="submission" date="2020-07" db="EMBL/GenBank/DDBJ databases">
        <title>Comparative genomics of pyrophilous fungi reveals a link between fire events and developmental genes.</title>
        <authorList>
            <consortium name="DOE Joint Genome Institute"/>
            <person name="Steindorff A.S."/>
            <person name="Carver A."/>
            <person name="Calhoun S."/>
            <person name="Stillman K."/>
            <person name="Liu H."/>
            <person name="Lipzen A."/>
            <person name="Pangilinan J."/>
            <person name="Labutti K."/>
            <person name="Bruns T.D."/>
            <person name="Grigoriev I.V."/>
        </authorList>
    </citation>
    <scope>NUCLEOTIDE SEQUENCE [LARGE SCALE GENOMIC DNA]</scope>
    <source>
        <strain evidence="2 3">CBS 144469</strain>
    </source>
</reference>
<keyword evidence="1" id="KW-0812">Transmembrane</keyword>
<dbReference type="EMBL" id="JACGCI010000023">
    <property type="protein sequence ID" value="KAF6757264.1"/>
    <property type="molecule type" value="Genomic_DNA"/>
</dbReference>
<sequence length="111" mass="12503">MCTFFTTVLFSSSSCFVVTVISIHPFIHSSIIIALLIFPRSRFTIHDMFSSSLTPSIAFVTLFSSSLSCISLRPFSCNCYLSVLLSITYSYDLANFTNELTVYYTYLLSIN</sequence>
<feature type="transmembrane region" description="Helical" evidence="1">
    <location>
        <begin position="16"/>
        <end position="38"/>
    </location>
</feature>
<evidence type="ECO:0000313" key="2">
    <source>
        <dbReference type="EMBL" id="KAF6757264.1"/>
    </source>
</evidence>
<keyword evidence="1" id="KW-0472">Membrane</keyword>
<protein>
    <submittedName>
        <fullName evidence="2">Uncharacterized protein</fullName>
    </submittedName>
</protein>
<keyword evidence="3" id="KW-1185">Reference proteome</keyword>
<accession>A0A8H6M8W6</accession>
<keyword evidence="1" id="KW-1133">Transmembrane helix</keyword>
<dbReference type="Proteomes" id="UP000521943">
    <property type="component" value="Unassembled WGS sequence"/>
</dbReference>
<gene>
    <name evidence="2" type="ORF">DFP72DRAFT_251975</name>
</gene>
<evidence type="ECO:0000256" key="1">
    <source>
        <dbReference type="SAM" id="Phobius"/>
    </source>
</evidence>
<organism evidence="2 3">
    <name type="scientific">Ephemerocybe angulata</name>
    <dbReference type="NCBI Taxonomy" id="980116"/>
    <lineage>
        <taxon>Eukaryota</taxon>
        <taxon>Fungi</taxon>
        <taxon>Dikarya</taxon>
        <taxon>Basidiomycota</taxon>
        <taxon>Agaricomycotina</taxon>
        <taxon>Agaricomycetes</taxon>
        <taxon>Agaricomycetidae</taxon>
        <taxon>Agaricales</taxon>
        <taxon>Agaricineae</taxon>
        <taxon>Psathyrellaceae</taxon>
        <taxon>Ephemerocybe</taxon>
    </lineage>
</organism>
<dbReference type="AlphaFoldDB" id="A0A8H6M8W6"/>
<proteinExistence type="predicted"/>
<evidence type="ECO:0000313" key="3">
    <source>
        <dbReference type="Proteomes" id="UP000521943"/>
    </source>
</evidence>
<comment type="caution">
    <text evidence="2">The sequence shown here is derived from an EMBL/GenBank/DDBJ whole genome shotgun (WGS) entry which is preliminary data.</text>
</comment>